<proteinExistence type="predicted"/>
<protein>
    <submittedName>
        <fullName evidence="1">Uncharacterized protein</fullName>
    </submittedName>
</protein>
<keyword evidence="2" id="KW-1185">Reference proteome</keyword>
<dbReference type="HOGENOM" id="CLU_1453046_0_0_11"/>
<dbReference type="GeneID" id="96611986"/>
<dbReference type="KEGG" id="psim:KR76_24835"/>
<gene>
    <name evidence="1" type="ORF">KR76_24835</name>
</gene>
<dbReference type="RefSeq" id="WP_038682162.1">
    <property type="nucleotide sequence ID" value="NZ_BJMC01000024.1"/>
</dbReference>
<dbReference type="AlphaFoldDB" id="A0A0A1DRJ8"/>
<dbReference type="STRING" id="2045.KR76_24835"/>
<evidence type="ECO:0000313" key="2">
    <source>
        <dbReference type="Proteomes" id="UP000030300"/>
    </source>
</evidence>
<dbReference type="EMBL" id="CP009896">
    <property type="protein sequence ID" value="AIY19198.1"/>
    <property type="molecule type" value="Genomic_DNA"/>
</dbReference>
<organism evidence="1 2">
    <name type="scientific">Nocardioides simplex</name>
    <name type="common">Arthrobacter simplex</name>
    <dbReference type="NCBI Taxonomy" id="2045"/>
    <lineage>
        <taxon>Bacteria</taxon>
        <taxon>Bacillati</taxon>
        <taxon>Actinomycetota</taxon>
        <taxon>Actinomycetes</taxon>
        <taxon>Propionibacteriales</taxon>
        <taxon>Nocardioidaceae</taxon>
        <taxon>Pimelobacter</taxon>
    </lineage>
</organism>
<accession>A0A0A1DRJ8</accession>
<evidence type="ECO:0000313" key="1">
    <source>
        <dbReference type="EMBL" id="AIY19198.1"/>
    </source>
</evidence>
<reference evidence="1 2" key="1">
    <citation type="journal article" date="2015" name="Genome Announc.">
        <title>Complete Genome Sequence of Steroid-Transforming Nocardioides simplex VKM Ac-2033D.</title>
        <authorList>
            <person name="Shtratnikova V.Y."/>
            <person name="Schelkunov M.I."/>
            <person name="Pekov Y.A."/>
            <person name="Fokina V.V."/>
            <person name="Logacheva M.D."/>
            <person name="Sokolov S.L."/>
            <person name="Bragin E.Y."/>
            <person name="Ashapkin V.V."/>
            <person name="Donova M.V."/>
        </authorList>
    </citation>
    <scope>NUCLEOTIDE SEQUENCE [LARGE SCALE GENOMIC DNA]</scope>
    <source>
        <strain evidence="1 2">VKM Ac-2033D</strain>
    </source>
</reference>
<dbReference type="Proteomes" id="UP000030300">
    <property type="component" value="Chromosome"/>
</dbReference>
<sequence>MLRVIALVLAVVVSGGIAADRGPDLDPVSGARLHGPVSIGGEGAYYGITLRKGRDALFGAVTITNAGDRTAELDAGRLHGPVRADQAELVALRVLDLGPAPGHGDVLGAGRWSREWRPMWRRARPIDRARLAPGHEAALVFRVRAHRTGVWRWTGSAIDYRVDGTRYTAVGGSGFALCPPRRLDRC</sequence>
<name>A0A0A1DRJ8_NOCSI</name>